<sequence length="71" mass="7848">MIDELKTPVNGSTVLINVSGVREWGVLYSYPLRIVTEDDLLFMDDLLDDVTIVGVVTHEVMTMSATDGCPF</sequence>
<dbReference type="AlphaFoldDB" id="A0A0B1R7U1"/>
<reference evidence="1 2" key="1">
    <citation type="submission" date="2014-11" db="EMBL/GenBank/DDBJ databases">
        <title>Genome sequencing of Pantoea rodasii ND03.</title>
        <authorList>
            <person name="Muhamad Yunos N.Y."/>
            <person name="Chan K.-G."/>
        </authorList>
    </citation>
    <scope>NUCLEOTIDE SEQUENCE [LARGE SCALE GENOMIC DNA]</scope>
    <source>
        <strain evidence="1 2">ND03</strain>
    </source>
</reference>
<dbReference type="RefSeq" id="WP_039332790.1">
    <property type="nucleotide sequence ID" value="NZ_JTJJ01000056.1"/>
</dbReference>
<gene>
    <name evidence="1" type="ORF">QU24_15615</name>
</gene>
<protein>
    <submittedName>
        <fullName evidence="1">Uncharacterized protein</fullName>
    </submittedName>
</protein>
<name>A0A0B1R7U1_9GAMM</name>
<dbReference type="EMBL" id="JTJJ01000056">
    <property type="protein sequence ID" value="KHJ67135.1"/>
    <property type="molecule type" value="Genomic_DNA"/>
</dbReference>
<dbReference type="Proteomes" id="UP000030853">
    <property type="component" value="Unassembled WGS sequence"/>
</dbReference>
<proteinExistence type="predicted"/>
<accession>A0A0B1R7U1</accession>
<evidence type="ECO:0000313" key="1">
    <source>
        <dbReference type="EMBL" id="KHJ67135.1"/>
    </source>
</evidence>
<comment type="caution">
    <text evidence="1">The sequence shown here is derived from an EMBL/GenBank/DDBJ whole genome shotgun (WGS) entry which is preliminary data.</text>
</comment>
<evidence type="ECO:0000313" key="2">
    <source>
        <dbReference type="Proteomes" id="UP000030853"/>
    </source>
</evidence>
<organism evidence="1 2">
    <name type="scientific">Pantoea rodasii</name>
    <dbReference type="NCBI Taxonomy" id="1076549"/>
    <lineage>
        <taxon>Bacteria</taxon>
        <taxon>Pseudomonadati</taxon>
        <taxon>Pseudomonadota</taxon>
        <taxon>Gammaproteobacteria</taxon>
        <taxon>Enterobacterales</taxon>
        <taxon>Erwiniaceae</taxon>
        <taxon>Pantoea</taxon>
    </lineage>
</organism>